<dbReference type="InterPro" id="IPR002223">
    <property type="entry name" value="Kunitz_BPTI"/>
</dbReference>
<keyword evidence="4" id="KW-1185">Reference proteome</keyword>
<organism evidence="3 4">
    <name type="scientific">Caenorhabditis nigoni</name>
    <dbReference type="NCBI Taxonomy" id="1611254"/>
    <lineage>
        <taxon>Eukaryota</taxon>
        <taxon>Metazoa</taxon>
        <taxon>Ecdysozoa</taxon>
        <taxon>Nematoda</taxon>
        <taxon>Chromadorea</taxon>
        <taxon>Rhabditida</taxon>
        <taxon>Rhabditina</taxon>
        <taxon>Rhabditomorpha</taxon>
        <taxon>Rhabditoidea</taxon>
        <taxon>Rhabditidae</taxon>
        <taxon>Peloderinae</taxon>
        <taxon>Caenorhabditis</taxon>
    </lineage>
</organism>
<dbReference type="PROSITE" id="PS00280">
    <property type="entry name" value="BPTI_KUNITZ_1"/>
    <property type="match status" value="1"/>
</dbReference>
<dbReference type="SMART" id="SM00131">
    <property type="entry name" value="KU"/>
    <property type="match status" value="2"/>
</dbReference>
<dbReference type="AlphaFoldDB" id="A0A2G5TFM6"/>
<dbReference type="GO" id="GO:0004867">
    <property type="term" value="F:serine-type endopeptidase inhibitor activity"/>
    <property type="evidence" value="ECO:0007669"/>
    <property type="project" value="InterPro"/>
</dbReference>
<dbReference type="SUPFAM" id="SSF57362">
    <property type="entry name" value="BPTI-like"/>
    <property type="match status" value="2"/>
</dbReference>
<dbReference type="PANTHER" id="PTHR47248">
    <property type="entry name" value="PROTEIN CBG06772"/>
    <property type="match status" value="1"/>
</dbReference>
<dbReference type="EMBL" id="PDUG01000005">
    <property type="protein sequence ID" value="PIC25826.1"/>
    <property type="molecule type" value="Genomic_DNA"/>
</dbReference>
<dbReference type="Proteomes" id="UP000230233">
    <property type="component" value="Chromosome V"/>
</dbReference>
<dbReference type="PROSITE" id="PS50279">
    <property type="entry name" value="BPTI_KUNITZ_2"/>
    <property type="match status" value="1"/>
</dbReference>
<proteinExistence type="predicted"/>
<dbReference type="Pfam" id="PF00014">
    <property type="entry name" value="Kunitz_BPTI"/>
    <property type="match status" value="1"/>
</dbReference>
<name>A0A2G5TFM6_9PELO</name>
<comment type="caution">
    <text evidence="3">The sequence shown here is derived from an EMBL/GenBank/DDBJ whole genome shotgun (WGS) entry which is preliminary data.</text>
</comment>
<reference evidence="4" key="1">
    <citation type="submission" date="2017-10" db="EMBL/GenBank/DDBJ databases">
        <title>Rapid genome shrinkage in a self-fertile nematode reveals novel sperm competition proteins.</title>
        <authorList>
            <person name="Yin D."/>
            <person name="Schwarz E.M."/>
            <person name="Thomas C.G."/>
            <person name="Felde R.L."/>
            <person name="Korf I.F."/>
            <person name="Cutter A.D."/>
            <person name="Schartner C.M."/>
            <person name="Ralston E.J."/>
            <person name="Meyer B.J."/>
            <person name="Haag E.S."/>
        </authorList>
    </citation>
    <scope>NUCLEOTIDE SEQUENCE [LARGE SCALE GENOMIC DNA]</scope>
    <source>
        <strain evidence="4">JU1422</strain>
    </source>
</reference>
<dbReference type="OrthoDB" id="4473401at2759"/>
<keyword evidence="1" id="KW-0732">Signal</keyword>
<evidence type="ECO:0000313" key="4">
    <source>
        <dbReference type="Proteomes" id="UP000230233"/>
    </source>
</evidence>
<dbReference type="Gene3D" id="4.10.410.10">
    <property type="entry name" value="Pancreatic trypsin inhibitor Kunitz domain"/>
    <property type="match status" value="1"/>
</dbReference>
<evidence type="ECO:0000313" key="3">
    <source>
        <dbReference type="EMBL" id="PIC25826.1"/>
    </source>
</evidence>
<dbReference type="InterPro" id="IPR052861">
    <property type="entry name" value="BPTI/Kunitz_domain"/>
</dbReference>
<dbReference type="InterPro" id="IPR020901">
    <property type="entry name" value="Prtase_inh_Kunz-CS"/>
</dbReference>
<feature type="domain" description="BPTI/Kunitz inhibitor" evidence="2">
    <location>
        <begin position="27"/>
        <end position="80"/>
    </location>
</feature>
<gene>
    <name evidence="3" type="primary">Cni-C10G8.3</name>
    <name evidence="3" type="synonym">Cnig_chr_V.g18608</name>
    <name evidence="3" type="ORF">B9Z55_018608</name>
</gene>
<accession>A0A2G5TFM6</accession>
<dbReference type="InterPro" id="IPR036880">
    <property type="entry name" value="Kunitz_BPTI_sf"/>
</dbReference>
<dbReference type="PANTHER" id="PTHR47248:SF7">
    <property type="entry name" value="BPTI_KUNITZ INHIBITOR DOMAIN-CONTAINING PROTEIN"/>
    <property type="match status" value="1"/>
</dbReference>
<evidence type="ECO:0000256" key="1">
    <source>
        <dbReference type="SAM" id="SignalP"/>
    </source>
</evidence>
<evidence type="ECO:0000259" key="2">
    <source>
        <dbReference type="PROSITE" id="PS50279"/>
    </source>
</evidence>
<protein>
    <recommendedName>
        <fullName evidence="2">BPTI/Kunitz inhibitor domain-containing protein</fullName>
    </recommendedName>
</protein>
<dbReference type="STRING" id="1611254.A0A2G5TFM6"/>
<sequence>MMIYVAVTILVLIIGAESGKEHIAGACHDPLDFGKTPCDKQWSIRYHMDVATETCLAFNFTGCGDNWNNFATSQACYEGCLPLDHHKCPAASTIYKTIKGKTACNDDCDCGTGKYCDIGHGYGQCCEQEFKDKVDSDYNPPCPPGQSIVREKLNGITVQLLDLPARCTAPFVMKPSNYDGKIKAKLKFHFDRSTGFCMNFLEFEKQANSFDNIAECTFTCLKNNYKRCPFQRNPIIPIHCHNNKYCNSQKTRKSSKTLYCTREGTCCDTKDLKELRTEFNVICPLGSQKIQYSYKSSTRLLIGKTCDSKMCPTNSTCHQSKYFAYCCQ</sequence>
<feature type="chain" id="PRO_5013552562" description="BPTI/Kunitz inhibitor domain-containing protein" evidence="1">
    <location>
        <begin position="19"/>
        <end position="328"/>
    </location>
</feature>
<feature type="signal peptide" evidence="1">
    <location>
        <begin position="1"/>
        <end position="18"/>
    </location>
</feature>